<dbReference type="InterPro" id="IPR027839">
    <property type="entry name" value="DUF4432"/>
</dbReference>
<protein>
    <submittedName>
        <fullName evidence="2">Putative cytoplasmic protein</fullName>
    </submittedName>
</protein>
<dbReference type="InterPro" id="IPR014718">
    <property type="entry name" value="GH-type_carb-bd"/>
</dbReference>
<dbReference type="Gene3D" id="2.70.98.10">
    <property type="match status" value="1"/>
</dbReference>
<comment type="caution">
    <text evidence="2">The sequence shown here is derived from an EMBL/GenBank/DDBJ whole genome shotgun (WGS) entry which is preliminary data.</text>
</comment>
<dbReference type="GO" id="GO:0030246">
    <property type="term" value="F:carbohydrate binding"/>
    <property type="evidence" value="ECO:0007669"/>
    <property type="project" value="InterPro"/>
</dbReference>
<evidence type="ECO:0000313" key="2">
    <source>
        <dbReference type="EMBL" id="KPX04007.1"/>
    </source>
</evidence>
<gene>
    <name evidence="2" type="ORF">ALO75_05180</name>
</gene>
<dbReference type="Pfam" id="PF14486">
    <property type="entry name" value="DUF4432"/>
    <property type="match status" value="1"/>
</dbReference>
<accession>A0A0N8R8M5</accession>
<reference evidence="2 3" key="1">
    <citation type="submission" date="2015-09" db="EMBL/GenBank/DDBJ databases">
        <title>Genome announcement of multiple Pseudomonas syringae strains.</title>
        <authorList>
            <person name="Thakur S."/>
            <person name="Wang P.W."/>
            <person name="Gong Y."/>
            <person name="Weir B.S."/>
            <person name="Guttman D.S."/>
        </authorList>
    </citation>
    <scope>NUCLEOTIDE SEQUENCE [LARGE SCALE GENOMIC DNA]</scope>
    <source>
        <strain evidence="2 3">ICMP17001</strain>
    </source>
</reference>
<keyword evidence="3" id="KW-1185">Reference proteome</keyword>
<dbReference type="Proteomes" id="UP000051335">
    <property type="component" value="Unassembled WGS sequence"/>
</dbReference>
<feature type="non-terminal residue" evidence="2">
    <location>
        <position position="488"/>
    </location>
</feature>
<feature type="region of interest" description="Disordered" evidence="1">
    <location>
        <begin position="22"/>
        <end position="54"/>
    </location>
</feature>
<name>A0A0N8R8M5_9PSED</name>
<dbReference type="EMBL" id="LJQC01000293">
    <property type="protein sequence ID" value="KPX04007.1"/>
    <property type="molecule type" value="Genomic_DNA"/>
</dbReference>
<proteinExistence type="predicted"/>
<dbReference type="AlphaFoldDB" id="A0A0N8R8M5"/>
<sequence length="488" mass="54033">MANDPVDPAAVQMDDRGTHIDVHPDRHHPLPGVQGQRHRQRTAGEHRPEPRPPAAQSALLLRCAGAVPLRWRAGRGVELHHSPGHANGRHERAQCLVVPADHLCCLFHRQDDRQPADAQNAPGQSSRGVWRAVHRAAGLHHPGAEHQRGVCRRGGQCVSRALLADHLWSDHRWARRGHRCRRLVAGDEHRRRWRDADLPGPAQRCQWRQHADCLQRAAAVLRGHRDVRSVLHASAATGAGWLGHGGGAMSSEALRLPLYPQLWDQASRLLLESANFSVRAWTYPSGVKALSLENSRGKLVILPWQGQMIWSAEFDGVDLTMLNMFTQPRPSASVIGTYGCFMFHSGLLRNGCPGPKDDHALHGEMPCAPMDDAWLQAGEDEHGAYLRLGGTCEYVQGFGDHYRASPSVTLRPASGLFEIGMQVVNLAGKPMDLMYMAHMNYAYVDGARLTQPLGCERTRVRASVPAHVRPTPTWSAYIAELSEDPTRL</sequence>
<evidence type="ECO:0000313" key="3">
    <source>
        <dbReference type="Proteomes" id="UP000051335"/>
    </source>
</evidence>
<organism evidence="2 3">
    <name type="scientific">Pseudomonas syringae pv. coryli</name>
    <dbReference type="NCBI Taxonomy" id="317659"/>
    <lineage>
        <taxon>Bacteria</taxon>
        <taxon>Pseudomonadati</taxon>
        <taxon>Pseudomonadota</taxon>
        <taxon>Gammaproteobacteria</taxon>
        <taxon>Pseudomonadales</taxon>
        <taxon>Pseudomonadaceae</taxon>
        <taxon>Pseudomonas</taxon>
    </lineage>
</organism>
<evidence type="ECO:0000256" key="1">
    <source>
        <dbReference type="SAM" id="MobiDB-lite"/>
    </source>
</evidence>